<dbReference type="KEGG" id="dci:113470913"/>
<evidence type="ECO:0000256" key="1">
    <source>
        <dbReference type="SAM" id="Coils"/>
    </source>
</evidence>
<evidence type="ECO:0000313" key="2">
    <source>
        <dbReference type="Proteomes" id="UP000079169"/>
    </source>
</evidence>
<name>A0A3Q0JAE8_DIACI</name>
<dbReference type="PaxDb" id="121845-A0A3Q0JAE8"/>
<accession>A0A3Q0JAE8</accession>
<reference evidence="3" key="1">
    <citation type="submission" date="2025-08" db="UniProtKB">
        <authorList>
            <consortium name="RefSeq"/>
        </authorList>
    </citation>
    <scope>IDENTIFICATION</scope>
</reference>
<sequence length="163" mass="19411">MSEAEQYFILNKFQCDLVTMRENAIKANKKNFELLNRIFEPQAVQPVKKTVKEKTPYDEAVINVRKKTALKNLEEKKRYLEENTKLYQKLSHLKSLWRVGESWKAHLKKQKKFLDQKKKEREFCKQAIDLENARDAVVLDKYRKRVAQTCTSTMPFPIFRLLG</sequence>
<dbReference type="GeneID" id="113470913"/>
<dbReference type="RefSeq" id="XP_026685487.1">
    <property type="nucleotide sequence ID" value="XM_026829686.1"/>
</dbReference>
<protein>
    <submittedName>
        <fullName evidence="3">Uncharacterized protein LOC113470913</fullName>
    </submittedName>
</protein>
<feature type="coiled-coil region" evidence="1">
    <location>
        <begin position="63"/>
        <end position="90"/>
    </location>
</feature>
<evidence type="ECO:0000313" key="3">
    <source>
        <dbReference type="RefSeq" id="XP_026685487.1"/>
    </source>
</evidence>
<keyword evidence="1" id="KW-0175">Coiled coil</keyword>
<gene>
    <name evidence="3" type="primary">LOC113470913</name>
</gene>
<keyword evidence="2" id="KW-1185">Reference proteome</keyword>
<organism evidence="2 3">
    <name type="scientific">Diaphorina citri</name>
    <name type="common">Asian citrus psyllid</name>
    <dbReference type="NCBI Taxonomy" id="121845"/>
    <lineage>
        <taxon>Eukaryota</taxon>
        <taxon>Metazoa</taxon>
        <taxon>Ecdysozoa</taxon>
        <taxon>Arthropoda</taxon>
        <taxon>Hexapoda</taxon>
        <taxon>Insecta</taxon>
        <taxon>Pterygota</taxon>
        <taxon>Neoptera</taxon>
        <taxon>Paraneoptera</taxon>
        <taxon>Hemiptera</taxon>
        <taxon>Sternorrhyncha</taxon>
        <taxon>Psylloidea</taxon>
        <taxon>Psyllidae</taxon>
        <taxon>Diaphorininae</taxon>
        <taxon>Diaphorina</taxon>
    </lineage>
</organism>
<dbReference type="Proteomes" id="UP000079169">
    <property type="component" value="Unplaced"/>
</dbReference>
<proteinExistence type="predicted"/>
<dbReference type="AlphaFoldDB" id="A0A3Q0JAE8"/>